<protein>
    <submittedName>
        <fullName evidence="2">Uncharacterized protein</fullName>
    </submittedName>
</protein>
<evidence type="ECO:0000256" key="1">
    <source>
        <dbReference type="SAM" id="Phobius"/>
    </source>
</evidence>
<sequence>MALVNMVCKSMVDGGATKRERSMAHITVRDMKNITGIPTTMNSTIKNHLTITEFTTMIYITMAKMAVITTMVTLTMVIMNIMTVRLIAITIGNAISIIGSFSNAHND</sequence>
<keyword evidence="1" id="KW-0472">Membrane</keyword>
<dbReference type="Proteomes" id="UP001196413">
    <property type="component" value="Unassembled WGS sequence"/>
</dbReference>
<feature type="transmembrane region" description="Helical" evidence="1">
    <location>
        <begin position="57"/>
        <end position="79"/>
    </location>
</feature>
<keyword evidence="1" id="KW-1133">Transmembrane helix</keyword>
<feature type="transmembrane region" description="Helical" evidence="1">
    <location>
        <begin position="86"/>
        <end position="104"/>
    </location>
</feature>
<reference evidence="2" key="1">
    <citation type="submission" date="2021-06" db="EMBL/GenBank/DDBJ databases">
        <title>Parelaphostrongylus tenuis whole genome reference sequence.</title>
        <authorList>
            <person name="Garwood T.J."/>
            <person name="Larsen P.A."/>
            <person name="Fountain-Jones N.M."/>
            <person name="Garbe J.R."/>
            <person name="Macchietto M.G."/>
            <person name="Kania S.A."/>
            <person name="Gerhold R.W."/>
            <person name="Richards J.E."/>
            <person name="Wolf T.M."/>
        </authorList>
    </citation>
    <scope>NUCLEOTIDE SEQUENCE</scope>
    <source>
        <strain evidence="2">MNPRO001-30</strain>
        <tissue evidence="2">Meninges</tissue>
    </source>
</reference>
<dbReference type="EMBL" id="JAHQIW010001038">
    <property type="protein sequence ID" value="KAJ1351273.1"/>
    <property type="molecule type" value="Genomic_DNA"/>
</dbReference>
<keyword evidence="1" id="KW-0812">Transmembrane</keyword>
<accession>A0AAD5M7S1</accession>
<gene>
    <name evidence="2" type="ORF">KIN20_007254</name>
</gene>
<name>A0AAD5M7S1_PARTN</name>
<organism evidence="2 3">
    <name type="scientific">Parelaphostrongylus tenuis</name>
    <name type="common">Meningeal worm</name>
    <dbReference type="NCBI Taxonomy" id="148309"/>
    <lineage>
        <taxon>Eukaryota</taxon>
        <taxon>Metazoa</taxon>
        <taxon>Ecdysozoa</taxon>
        <taxon>Nematoda</taxon>
        <taxon>Chromadorea</taxon>
        <taxon>Rhabditida</taxon>
        <taxon>Rhabditina</taxon>
        <taxon>Rhabditomorpha</taxon>
        <taxon>Strongyloidea</taxon>
        <taxon>Metastrongylidae</taxon>
        <taxon>Parelaphostrongylus</taxon>
    </lineage>
</organism>
<proteinExistence type="predicted"/>
<evidence type="ECO:0000313" key="3">
    <source>
        <dbReference type="Proteomes" id="UP001196413"/>
    </source>
</evidence>
<dbReference type="AlphaFoldDB" id="A0AAD5M7S1"/>
<comment type="caution">
    <text evidence="2">The sequence shown here is derived from an EMBL/GenBank/DDBJ whole genome shotgun (WGS) entry which is preliminary data.</text>
</comment>
<evidence type="ECO:0000313" key="2">
    <source>
        <dbReference type="EMBL" id="KAJ1351273.1"/>
    </source>
</evidence>
<keyword evidence="3" id="KW-1185">Reference proteome</keyword>